<evidence type="ECO:0000256" key="1">
    <source>
        <dbReference type="SAM" id="SignalP"/>
    </source>
</evidence>
<proteinExistence type="predicted"/>
<dbReference type="AlphaFoldDB" id="A0A6I2KTJ3"/>
<dbReference type="Gene3D" id="2.60.120.260">
    <property type="entry name" value="Galactose-binding domain-like"/>
    <property type="match status" value="1"/>
</dbReference>
<feature type="chain" id="PRO_5026143722" evidence="1">
    <location>
        <begin position="23"/>
        <end position="360"/>
    </location>
</feature>
<dbReference type="Gene3D" id="3.40.50.1110">
    <property type="entry name" value="SGNH hydrolase"/>
    <property type="match status" value="1"/>
</dbReference>
<name>A0A6I2KTJ3_9BURK</name>
<dbReference type="SUPFAM" id="SSF52266">
    <property type="entry name" value="SGNH hydrolase"/>
    <property type="match status" value="1"/>
</dbReference>
<dbReference type="RefSeq" id="WP_154372363.1">
    <property type="nucleotide sequence ID" value="NZ_WKJK01000001.1"/>
</dbReference>
<reference evidence="4 5" key="1">
    <citation type="submission" date="2019-11" db="EMBL/GenBank/DDBJ databases">
        <title>Novel species isolated from a subtropical stream in China.</title>
        <authorList>
            <person name="Lu H."/>
        </authorList>
    </citation>
    <scope>NUCLEOTIDE SEQUENCE [LARGE SCALE GENOMIC DNA]</scope>
    <source>
        <strain evidence="4 5">FT80W</strain>
    </source>
</reference>
<accession>A0A6I2KTJ3</accession>
<dbReference type="Pfam" id="PF17996">
    <property type="entry name" value="CE2_N"/>
    <property type="match status" value="1"/>
</dbReference>
<organism evidence="4 5">
    <name type="scientific">Duganella guangzhouensis</name>
    <dbReference type="NCBI Taxonomy" id="2666084"/>
    <lineage>
        <taxon>Bacteria</taxon>
        <taxon>Pseudomonadati</taxon>
        <taxon>Pseudomonadota</taxon>
        <taxon>Betaproteobacteria</taxon>
        <taxon>Burkholderiales</taxon>
        <taxon>Oxalobacteraceae</taxon>
        <taxon>Telluria group</taxon>
        <taxon>Duganella</taxon>
    </lineage>
</organism>
<evidence type="ECO:0000313" key="5">
    <source>
        <dbReference type="Proteomes" id="UP000433309"/>
    </source>
</evidence>
<dbReference type="InterPro" id="IPR037461">
    <property type="entry name" value="CtCE2-like_dom"/>
</dbReference>
<feature type="domain" description="Carbohydrate esterase 2 N-terminal" evidence="3">
    <location>
        <begin position="35"/>
        <end position="144"/>
    </location>
</feature>
<protein>
    <submittedName>
        <fullName evidence="4">Electron transporter RnfD</fullName>
    </submittedName>
</protein>
<dbReference type="PANTHER" id="PTHR37834">
    <property type="entry name" value="GDSL-LIKE LIPASE/ACYLHYDROLASE DOMAIN PROTEIN (AFU_ORTHOLOGUE AFUA_2G00620)"/>
    <property type="match status" value="1"/>
</dbReference>
<dbReference type="InterPro" id="IPR036514">
    <property type="entry name" value="SGNH_hydro_sf"/>
</dbReference>
<gene>
    <name evidence="4" type="ORF">GJ699_01365</name>
</gene>
<evidence type="ECO:0000313" key="4">
    <source>
        <dbReference type="EMBL" id="MRW88630.1"/>
    </source>
</evidence>
<dbReference type="Pfam" id="PF13472">
    <property type="entry name" value="Lipase_GDSL_2"/>
    <property type="match status" value="1"/>
</dbReference>
<comment type="caution">
    <text evidence="4">The sequence shown here is derived from an EMBL/GenBank/DDBJ whole genome shotgun (WGS) entry which is preliminary data.</text>
</comment>
<keyword evidence="5" id="KW-1185">Reference proteome</keyword>
<dbReference type="InterPro" id="IPR052762">
    <property type="entry name" value="PCW_deacetylase/CE"/>
</dbReference>
<dbReference type="EMBL" id="WKJK01000001">
    <property type="protein sequence ID" value="MRW88630.1"/>
    <property type="molecule type" value="Genomic_DNA"/>
</dbReference>
<dbReference type="CDD" id="cd01831">
    <property type="entry name" value="Endoglucanase_E_like"/>
    <property type="match status" value="1"/>
</dbReference>
<keyword evidence="1" id="KW-0732">Signal</keyword>
<feature type="signal peptide" evidence="1">
    <location>
        <begin position="1"/>
        <end position="22"/>
    </location>
</feature>
<dbReference type="InterPro" id="IPR040794">
    <property type="entry name" value="CE2_N"/>
</dbReference>
<feature type="domain" description="SGNH hydrolase-type esterase" evidence="2">
    <location>
        <begin position="153"/>
        <end position="318"/>
    </location>
</feature>
<evidence type="ECO:0000259" key="3">
    <source>
        <dbReference type="Pfam" id="PF17996"/>
    </source>
</evidence>
<evidence type="ECO:0000259" key="2">
    <source>
        <dbReference type="Pfam" id="PF13472"/>
    </source>
</evidence>
<dbReference type="GO" id="GO:0052689">
    <property type="term" value="F:carboxylic ester hydrolase activity"/>
    <property type="evidence" value="ECO:0007669"/>
    <property type="project" value="InterPro"/>
</dbReference>
<dbReference type="PANTHER" id="PTHR37834:SF2">
    <property type="entry name" value="ESTERASE, SGNH HYDROLASE-TYPE"/>
    <property type="match status" value="1"/>
</dbReference>
<dbReference type="Proteomes" id="UP000433309">
    <property type="component" value="Unassembled WGS sequence"/>
</dbReference>
<dbReference type="InterPro" id="IPR013830">
    <property type="entry name" value="SGNH_hydro"/>
</dbReference>
<sequence length="360" mass="39549">MKFKTGLLALLLALLAAGQAFAGVTVPADSAQLQYIGRIDFADRARPMLSWPGTSIEGNFTGASLAVKLDDQQGKNFFNVFIDGDYSKPVIIAARKGSATYPAASGLKAGAHSFLITKRNEGEEGGTFFQGLELADGGKLLPPPPRKQRHIEFFGDSITTGMGNESPDDGPDHLLKDKNNFMSYSSITARALNAEAHITSQSGIGIMISWFPFTMPDFYDQLSAVGNNDTHWDFSSWTPDVVVVNLFQNDSWLIDREKRLSPMPTDEQRIAAYRTFVQKVRALYPKAYIVCALGSMDAVKEGSKWPGYVRTAVDQMAAQGDQRIDTIVFPWTGFGGHPRVKQHQANAAQLTAFIRQKMGW</sequence>